<dbReference type="PANTHER" id="PTHR15162:SF7">
    <property type="entry name" value="SUCCINYLGLUTAMATE DESUCCINYLASE"/>
    <property type="match status" value="1"/>
</dbReference>
<dbReference type="InterPro" id="IPR016708">
    <property type="entry name" value="Aspartoacylase"/>
</dbReference>
<evidence type="ECO:0000259" key="7">
    <source>
        <dbReference type="Pfam" id="PF04952"/>
    </source>
</evidence>
<feature type="domain" description="Succinylglutamate desuccinylase/Aspartoacylase catalytic" evidence="8">
    <location>
        <begin position="4"/>
        <end position="193"/>
    </location>
</feature>
<dbReference type="HAMAP" id="MF_00704">
    <property type="entry name" value="Aspartoacylase"/>
    <property type="match status" value="1"/>
</dbReference>
<dbReference type="Proteomes" id="UP001333710">
    <property type="component" value="Chromosome"/>
</dbReference>
<dbReference type="EMBL" id="AP027272">
    <property type="protein sequence ID" value="BDX04747.1"/>
    <property type="molecule type" value="Genomic_DNA"/>
</dbReference>
<feature type="binding site" evidence="6">
    <location>
        <position position="14"/>
    </location>
    <ligand>
        <name>Zn(2+)</name>
        <dbReference type="ChEBI" id="CHEBI:29105"/>
    </ligand>
</feature>
<dbReference type="CDD" id="cd06909">
    <property type="entry name" value="M14_ASPA"/>
    <property type="match status" value="1"/>
</dbReference>
<keyword evidence="4 6" id="KW-0862">Zinc</keyword>
<dbReference type="KEGG" id="pmaw:MACH26_02680"/>
<dbReference type="AlphaFoldDB" id="A0AA48HJI7"/>
<proteinExistence type="inferred from homology"/>
<comment type="similarity">
    <text evidence="1">Belongs to the AspA/AstE family. Aspartoacylase subfamily.</text>
</comment>
<dbReference type="RefSeq" id="WP_338290577.1">
    <property type="nucleotide sequence ID" value="NZ_AP027272.1"/>
</dbReference>
<protein>
    <submittedName>
        <fullName evidence="9">Aspartoacylase</fullName>
    </submittedName>
</protein>
<dbReference type="GO" id="GO:0046872">
    <property type="term" value="F:metal ion binding"/>
    <property type="evidence" value="ECO:0007669"/>
    <property type="project" value="UniProtKB-KW"/>
</dbReference>
<dbReference type="PIRSF" id="PIRSF018001">
    <property type="entry name" value="Aspartoacylase"/>
    <property type="match status" value="1"/>
</dbReference>
<organism evidence="9 10">
    <name type="scientific">Planctobacterium marinum</name>
    <dbReference type="NCBI Taxonomy" id="1631968"/>
    <lineage>
        <taxon>Bacteria</taxon>
        <taxon>Pseudomonadati</taxon>
        <taxon>Pseudomonadota</taxon>
        <taxon>Gammaproteobacteria</taxon>
        <taxon>Alteromonadales</taxon>
        <taxon>Alteromonadaceae</taxon>
        <taxon>Planctobacterium</taxon>
    </lineage>
</organism>
<dbReference type="SUPFAM" id="SSF53187">
    <property type="entry name" value="Zn-dependent exopeptidases"/>
    <property type="match status" value="1"/>
</dbReference>
<evidence type="ECO:0000256" key="6">
    <source>
        <dbReference type="PIRSR" id="PIRSR018001-3"/>
    </source>
</evidence>
<feature type="binding site" evidence="6">
    <location>
        <position position="17"/>
    </location>
    <ligand>
        <name>Zn(2+)</name>
        <dbReference type="ChEBI" id="CHEBI:29105"/>
    </ligand>
</feature>
<evidence type="ECO:0000259" key="8">
    <source>
        <dbReference type="Pfam" id="PF24827"/>
    </source>
</evidence>
<dbReference type="Gene3D" id="3.40.630.10">
    <property type="entry name" value="Zn peptidases"/>
    <property type="match status" value="1"/>
</dbReference>
<dbReference type="Pfam" id="PF24827">
    <property type="entry name" value="AstE_AspA_cat"/>
    <property type="match status" value="1"/>
</dbReference>
<dbReference type="InterPro" id="IPR055438">
    <property type="entry name" value="AstE_AspA_cat"/>
</dbReference>
<dbReference type="Pfam" id="PF04952">
    <property type="entry name" value="AstE_AspA_hybrid"/>
    <property type="match status" value="1"/>
</dbReference>
<name>A0AA48HJI7_9ALTE</name>
<sequence length="296" mass="33896">MSKVNRVAIVGGTHGNEYSGIYLLRQWQKNPEIVNRESFHSSMVLANPQAHEQNQRYVDCDLNRQFLPNLLADSELNNIEQTRAKQINNEIGPRGDAQTDFIIDLHNTTSNMGPSLILLQSDAFNLRMAAYLKMKMPEAVIVLEDEVPLEQQPYLCAIARQGVIVEIGPQPQSVLRHDVLEWMQTMTKHLLDYVHLHNIEQLPVLPDELQVYSYVETLKLPEDEQGNRMGMVHRHVQDRDFHPVKPGEPIIALFDGGELVWEGDYEAYPHFINEAAYYDNNLAMSMAKKLTIDIPE</sequence>
<evidence type="ECO:0000256" key="1">
    <source>
        <dbReference type="ARBA" id="ARBA00006173"/>
    </source>
</evidence>
<feature type="binding site" evidence="6">
    <location>
        <position position="106"/>
    </location>
    <ligand>
        <name>Zn(2+)</name>
        <dbReference type="ChEBI" id="CHEBI:29105"/>
    </ligand>
</feature>
<evidence type="ECO:0000256" key="5">
    <source>
        <dbReference type="PIRSR" id="PIRSR018001-1"/>
    </source>
</evidence>
<dbReference type="InterPro" id="IPR050178">
    <property type="entry name" value="AspA/AstE_fam"/>
</dbReference>
<keyword evidence="3" id="KW-0378">Hydrolase</keyword>
<evidence type="ECO:0000256" key="3">
    <source>
        <dbReference type="ARBA" id="ARBA00022801"/>
    </source>
</evidence>
<dbReference type="InterPro" id="IPR007036">
    <property type="entry name" value="Aste_AspA_hybrid_dom"/>
</dbReference>
<dbReference type="GO" id="GO:0005829">
    <property type="term" value="C:cytosol"/>
    <property type="evidence" value="ECO:0007669"/>
    <property type="project" value="TreeGrafter"/>
</dbReference>
<dbReference type="NCBIfam" id="NF002601">
    <property type="entry name" value="PRK02259.1"/>
    <property type="match status" value="1"/>
</dbReference>
<gene>
    <name evidence="9" type="ORF">MACH26_02680</name>
</gene>
<feature type="domain" description="AstE/AspA barrel-sandwich hybrid" evidence="7">
    <location>
        <begin position="208"/>
        <end position="289"/>
    </location>
</feature>
<evidence type="ECO:0000313" key="10">
    <source>
        <dbReference type="Proteomes" id="UP001333710"/>
    </source>
</evidence>
<evidence type="ECO:0000256" key="2">
    <source>
        <dbReference type="ARBA" id="ARBA00022723"/>
    </source>
</evidence>
<dbReference type="PANTHER" id="PTHR15162">
    <property type="entry name" value="ASPARTOACYLASE"/>
    <property type="match status" value="1"/>
</dbReference>
<reference evidence="9" key="1">
    <citation type="submission" date="2023-01" db="EMBL/GenBank/DDBJ databases">
        <title>Complete genome sequence of Planctobacterium marinum strain Dej080120_11.</title>
        <authorList>
            <person name="Ueki S."/>
            <person name="Maruyama F."/>
        </authorList>
    </citation>
    <scope>NUCLEOTIDE SEQUENCE</scope>
    <source>
        <strain evidence="9">Dej080120_11</strain>
    </source>
</reference>
<feature type="active site" description="Proton donor/acceptor" evidence="5">
    <location>
        <position position="166"/>
    </location>
</feature>
<keyword evidence="2 6" id="KW-0479">Metal-binding</keyword>
<dbReference type="Gene3D" id="2.20.25.160">
    <property type="match status" value="1"/>
</dbReference>
<keyword evidence="10" id="KW-1185">Reference proteome</keyword>
<accession>A0AA48HJI7</accession>
<dbReference type="GO" id="GO:0016788">
    <property type="term" value="F:hydrolase activity, acting on ester bonds"/>
    <property type="evidence" value="ECO:0007669"/>
    <property type="project" value="InterPro"/>
</dbReference>
<evidence type="ECO:0000256" key="4">
    <source>
        <dbReference type="ARBA" id="ARBA00022833"/>
    </source>
</evidence>
<evidence type="ECO:0000313" key="9">
    <source>
        <dbReference type="EMBL" id="BDX04747.1"/>
    </source>
</evidence>
<comment type="cofactor">
    <cofactor evidence="6">
        <name>Zn(2+)</name>
        <dbReference type="ChEBI" id="CHEBI:29105"/>
    </cofactor>
    <text evidence="6">Binds 1 zinc ion per subunit.</text>
</comment>
<dbReference type="GO" id="GO:0016811">
    <property type="term" value="F:hydrolase activity, acting on carbon-nitrogen (but not peptide) bonds, in linear amides"/>
    <property type="evidence" value="ECO:0007669"/>
    <property type="project" value="InterPro"/>
</dbReference>